<dbReference type="AlphaFoldDB" id="A0A396HAH2"/>
<keyword evidence="2" id="KW-0378">Hydrolase</keyword>
<organism evidence="2 3">
    <name type="scientific">Medicago truncatula</name>
    <name type="common">Barrel medic</name>
    <name type="synonym">Medicago tribuloides</name>
    <dbReference type="NCBI Taxonomy" id="3880"/>
    <lineage>
        <taxon>Eukaryota</taxon>
        <taxon>Viridiplantae</taxon>
        <taxon>Streptophyta</taxon>
        <taxon>Embryophyta</taxon>
        <taxon>Tracheophyta</taxon>
        <taxon>Spermatophyta</taxon>
        <taxon>Magnoliopsida</taxon>
        <taxon>eudicotyledons</taxon>
        <taxon>Gunneridae</taxon>
        <taxon>Pentapetalae</taxon>
        <taxon>rosids</taxon>
        <taxon>fabids</taxon>
        <taxon>Fabales</taxon>
        <taxon>Fabaceae</taxon>
        <taxon>Papilionoideae</taxon>
        <taxon>50 kb inversion clade</taxon>
        <taxon>NPAAA clade</taxon>
        <taxon>Hologalegina</taxon>
        <taxon>IRL clade</taxon>
        <taxon>Trifolieae</taxon>
        <taxon>Medicago</taxon>
    </lineage>
</organism>
<dbReference type="InterPro" id="IPR000157">
    <property type="entry name" value="TIR_dom"/>
</dbReference>
<dbReference type="SMART" id="SM00255">
    <property type="entry name" value="TIR"/>
    <property type="match status" value="1"/>
</dbReference>
<dbReference type="InterPro" id="IPR002182">
    <property type="entry name" value="NB-ARC"/>
</dbReference>
<dbReference type="InterPro" id="IPR044974">
    <property type="entry name" value="Disease_R_plants"/>
</dbReference>
<dbReference type="GO" id="GO:0043531">
    <property type="term" value="F:ADP binding"/>
    <property type="evidence" value="ECO:0007669"/>
    <property type="project" value="InterPro"/>
</dbReference>
<protein>
    <submittedName>
        <fullName evidence="2">Putative TIR domain, P-loop containing nucleoside triphosphate hydrolase</fullName>
    </submittedName>
</protein>
<dbReference type="Gene3D" id="3.40.50.300">
    <property type="entry name" value="P-loop containing nucleotide triphosphate hydrolases"/>
    <property type="match status" value="1"/>
</dbReference>
<reference evidence="3" key="1">
    <citation type="journal article" date="2018" name="Nat. Plants">
        <title>Whole-genome landscape of Medicago truncatula symbiotic genes.</title>
        <authorList>
            <person name="Pecrix Y."/>
            <person name="Staton S.E."/>
            <person name="Sallet E."/>
            <person name="Lelandais-Briere C."/>
            <person name="Moreau S."/>
            <person name="Carrere S."/>
            <person name="Blein T."/>
            <person name="Jardinaud M.F."/>
            <person name="Latrasse D."/>
            <person name="Zouine M."/>
            <person name="Zahm M."/>
            <person name="Kreplak J."/>
            <person name="Mayjonade B."/>
            <person name="Satge C."/>
            <person name="Perez M."/>
            <person name="Cauet S."/>
            <person name="Marande W."/>
            <person name="Chantry-Darmon C."/>
            <person name="Lopez-Roques C."/>
            <person name="Bouchez O."/>
            <person name="Berard A."/>
            <person name="Debelle F."/>
            <person name="Munos S."/>
            <person name="Bendahmane A."/>
            <person name="Berges H."/>
            <person name="Niebel A."/>
            <person name="Buitink J."/>
            <person name="Frugier F."/>
            <person name="Benhamed M."/>
            <person name="Crespi M."/>
            <person name="Gouzy J."/>
            <person name="Gamas P."/>
        </authorList>
    </citation>
    <scope>NUCLEOTIDE SEQUENCE [LARGE SCALE GENOMIC DNA]</scope>
    <source>
        <strain evidence="3">cv. Jemalong A17</strain>
    </source>
</reference>
<dbReference type="GO" id="GO:0006952">
    <property type="term" value="P:defense response"/>
    <property type="evidence" value="ECO:0007669"/>
    <property type="project" value="InterPro"/>
</dbReference>
<dbReference type="Pfam" id="PF00931">
    <property type="entry name" value="NB-ARC"/>
    <property type="match status" value="1"/>
</dbReference>
<dbReference type="SUPFAM" id="SSF52540">
    <property type="entry name" value="P-loop containing nucleoside triphosphate hydrolases"/>
    <property type="match status" value="1"/>
</dbReference>
<dbReference type="PANTHER" id="PTHR11017">
    <property type="entry name" value="LEUCINE-RICH REPEAT-CONTAINING PROTEIN"/>
    <property type="match status" value="1"/>
</dbReference>
<evidence type="ECO:0000313" key="3">
    <source>
        <dbReference type="Proteomes" id="UP000265566"/>
    </source>
</evidence>
<dbReference type="SUPFAM" id="SSF52200">
    <property type="entry name" value="Toll/Interleukin receptor TIR domain"/>
    <property type="match status" value="1"/>
</dbReference>
<proteinExistence type="predicted"/>
<sequence length="231" mass="26265">MSEQSIKRTKSMPEISLVDNLIRSDRYNNEVFLSFRGEDTRSSFISHLYTSLRNTGITVFMDEDSLQRGDHISTLTIAQIVLPVFYDVDPLEVRHQTGEFGQAFESLLSKLSKKKKDKTLKWREALHGAAAFAGFVVLNSRDLGYGGIGKTTIAKAVYNKICRNFRGRTFLANIRETWEHTDGKVSLQEQLLFDVFKKTTTKIPNIESGKNTLKDMLRDKRVLLVLDHACG</sequence>
<accession>A0A396HAH2</accession>
<dbReference type="Proteomes" id="UP000265566">
    <property type="component" value="Chromosome 6"/>
</dbReference>
<dbReference type="Gramene" id="rna34493">
    <property type="protein sequence ID" value="RHN50226.1"/>
    <property type="gene ID" value="gene34493"/>
</dbReference>
<dbReference type="EMBL" id="PSQE01000006">
    <property type="protein sequence ID" value="RHN50226.1"/>
    <property type="molecule type" value="Genomic_DNA"/>
</dbReference>
<gene>
    <name evidence="2" type="ORF">MtrunA17_Chr6g0455161</name>
</gene>
<comment type="caution">
    <text evidence="2">The sequence shown here is derived from an EMBL/GenBank/DDBJ whole genome shotgun (WGS) entry which is preliminary data.</text>
</comment>
<evidence type="ECO:0000313" key="2">
    <source>
        <dbReference type="EMBL" id="RHN50226.1"/>
    </source>
</evidence>
<evidence type="ECO:0000259" key="1">
    <source>
        <dbReference type="SMART" id="SM00255"/>
    </source>
</evidence>
<name>A0A396HAH2_MEDTR</name>
<feature type="domain" description="TIR" evidence="1">
    <location>
        <begin position="28"/>
        <end position="132"/>
    </location>
</feature>
<dbReference type="Gene3D" id="3.40.50.10140">
    <property type="entry name" value="Toll/interleukin-1 receptor homology (TIR) domain"/>
    <property type="match status" value="2"/>
</dbReference>
<dbReference type="InterPro" id="IPR027417">
    <property type="entry name" value="P-loop_NTPase"/>
</dbReference>
<dbReference type="PANTHER" id="PTHR11017:SF271">
    <property type="entry name" value="DISEASE RESISTANCE PROTEIN (TIR-NBS-LRR CLASS) FAMILY"/>
    <property type="match status" value="1"/>
</dbReference>
<dbReference type="Pfam" id="PF01582">
    <property type="entry name" value="TIR"/>
    <property type="match status" value="2"/>
</dbReference>
<dbReference type="GO" id="GO:0016787">
    <property type="term" value="F:hydrolase activity"/>
    <property type="evidence" value="ECO:0007669"/>
    <property type="project" value="UniProtKB-KW"/>
</dbReference>
<dbReference type="InterPro" id="IPR035897">
    <property type="entry name" value="Toll_tir_struct_dom_sf"/>
</dbReference>
<dbReference type="GO" id="GO:0007165">
    <property type="term" value="P:signal transduction"/>
    <property type="evidence" value="ECO:0007669"/>
    <property type="project" value="InterPro"/>
</dbReference>